<dbReference type="Pfam" id="PF00480">
    <property type="entry name" value="ROK"/>
    <property type="match status" value="1"/>
</dbReference>
<dbReference type="InterPro" id="IPR000600">
    <property type="entry name" value="ROK"/>
</dbReference>
<dbReference type="PANTHER" id="PTHR18964:SF149">
    <property type="entry name" value="BIFUNCTIONAL UDP-N-ACETYLGLUCOSAMINE 2-EPIMERASE_N-ACETYLMANNOSAMINE KINASE"/>
    <property type="match status" value="1"/>
</dbReference>
<reference evidence="2 3" key="1">
    <citation type="submission" date="2022-08" db="EMBL/GenBank/DDBJ databases">
        <title>YIM 101645 draft genome.</title>
        <authorList>
            <person name="Chen X."/>
        </authorList>
    </citation>
    <scope>NUCLEOTIDE SEQUENCE [LARGE SCALE GENOMIC DNA]</scope>
    <source>
        <strain evidence="2 3">YIM 101645</strain>
    </source>
</reference>
<keyword evidence="3" id="KW-1185">Reference proteome</keyword>
<dbReference type="CDD" id="cd23763">
    <property type="entry name" value="ASKHA_ATPase_ROK"/>
    <property type="match status" value="1"/>
</dbReference>
<evidence type="ECO:0000313" key="3">
    <source>
        <dbReference type="Proteomes" id="UP001205965"/>
    </source>
</evidence>
<dbReference type="Proteomes" id="UP001205965">
    <property type="component" value="Unassembled WGS sequence"/>
</dbReference>
<organism evidence="2 3">
    <name type="scientific">Corynebacterium lemuris</name>
    <dbReference type="NCBI Taxonomy" id="1859292"/>
    <lineage>
        <taxon>Bacteria</taxon>
        <taxon>Bacillati</taxon>
        <taxon>Actinomycetota</taxon>
        <taxon>Actinomycetes</taxon>
        <taxon>Mycobacteriales</taxon>
        <taxon>Corynebacteriaceae</taxon>
        <taxon>Corynebacterium</taxon>
    </lineage>
</organism>
<dbReference type="PANTHER" id="PTHR18964">
    <property type="entry name" value="ROK (REPRESSOR, ORF, KINASE) FAMILY"/>
    <property type="match status" value="1"/>
</dbReference>
<dbReference type="InterPro" id="IPR043129">
    <property type="entry name" value="ATPase_NBD"/>
</dbReference>
<accession>A0ABT2FXH1</accession>
<comment type="caution">
    <text evidence="2">The sequence shown here is derived from an EMBL/GenBank/DDBJ whole genome shotgun (WGS) entry which is preliminary data.</text>
</comment>
<dbReference type="EMBL" id="JANWTC010000006">
    <property type="protein sequence ID" value="MCS5479946.1"/>
    <property type="molecule type" value="Genomic_DNA"/>
</dbReference>
<evidence type="ECO:0000256" key="1">
    <source>
        <dbReference type="ARBA" id="ARBA00006479"/>
    </source>
</evidence>
<dbReference type="SUPFAM" id="SSF53067">
    <property type="entry name" value="Actin-like ATPase domain"/>
    <property type="match status" value="1"/>
</dbReference>
<proteinExistence type="inferred from homology"/>
<name>A0ABT2FXH1_9CORY</name>
<dbReference type="Gene3D" id="3.30.420.40">
    <property type="match status" value="3"/>
</dbReference>
<gene>
    <name evidence="2" type="ORF">NYP18_09790</name>
</gene>
<dbReference type="RefSeq" id="WP_259428011.1">
    <property type="nucleotide sequence ID" value="NZ_JANWTC010000006.1"/>
</dbReference>
<protein>
    <submittedName>
        <fullName evidence="2">ROK family protein</fullName>
    </submittedName>
</protein>
<comment type="similarity">
    <text evidence="1">Belongs to the ROK (NagC/XylR) family.</text>
</comment>
<sequence>MTYQPNPDHGHVSAVVLERRHNVVRALDFCGDLRWEERSETDMTFSEGIAWAREHLAAAAAHMATPCRAATISVAAPVNPGTGAVQPMAGAPLGGVVPDITAALGLADVPRVRVDNDVNWAARAEATDPAKEPERSFLYVYLGAGVGGALVAEGSVIRGANGAAGEISFLRTPKGTTLHAELSSLSFGSPDHSSIDIDLALAALQDPDNGEARYATDLLAQAVLDAATVFDPGTVVLSGPLSAADLLIERLRTRVEAGRIAPVALIRGRADDELLVAGVSRHAVHDAWDAAMTSALTIAQD</sequence>
<evidence type="ECO:0000313" key="2">
    <source>
        <dbReference type="EMBL" id="MCS5479946.1"/>
    </source>
</evidence>